<organism evidence="1 2">
    <name type="scientific">Parasponia andersonii</name>
    <name type="common">Sponia andersonii</name>
    <dbReference type="NCBI Taxonomy" id="3476"/>
    <lineage>
        <taxon>Eukaryota</taxon>
        <taxon>Viridiplantae</taxon>
        <taxon>Streptophyta</taxon>
        <taxon>Embryophyta</taxon>
        <taxon>Tracheophyta</taxon>
        <taxon>Spermatophyta</taxon>
        <taxon>Magnoliopsida</taxon>
        <taxon>eudicotyledons</taxon>
        <taxon>Gunneridae</taxon>
        <taxon>Pentapetalae</taxon>
        <taxon>rosids</taxon>
        <taxon>fabids</taxon>
        <taxon>Rosales</taxon>
        <taxon>Cannabaceae</taxon>
        <taxon>Parasponia</taxon>
    </lineage>
</organism>
<comment type="caution">
    <text evidence="1">The sequence shown here is derived from an EMBL/GenBank/DDBJ whole genome shotgun (WGS) entry which is preliminary data.</text>
</comment>
<dbReference type="EMBL" id="JXTB01000753">
    <property type="protein sequence ID" value="PON33162.1"/>
    <property type="molecule type" value="Genomic_DNA"/>
</dbReference>
<dbReference type="OrthoDB" id="1247720at2759"/>
<dbReference type="Proteomes" id="UP000237105">
    <property type="component" value="Unassembled WGS sequence"/>
</dbReference>
<gene>
    <name evidence="1" type="ORF">PanWU01x14_354930</name>
</gene>
<sequence>MLGVLDEECKWRLYAGKLSIIDFFDVRAHNNVHTCELDATRGEYHQGTCYTQSSDRGRTERPRILRLGEEDIKREYGRCKQRSHYRQTCKNPFALENFNIEL</sequence>
<keyword evidence="2" id="KW-1185">Reference proteome</keyword>
<evidence type="ECO:0000313" key="1">
    <source>
        <dbReference type="EMBL" id="PON33162.1"/>
    </source>
</evidence>
<accession>A0A2P5A9E9</accession>
<dbReference type="AlphaFoldDB" id="A0A2P5A9E9"/>
<reference evidence="2" key="1">
    <citation type="submission" date="2016-06" db="EMBL/GenBank/DDBJ databases">
        <title>Parallel loss of symbiosis genes in relatives of nitrogen-fixing non-legume Parasponia.</title>
        <authorList>
            <person name="Van Velzen R."/>
            <person name="Holmer R."/>
            <person name="Bu F."/>
            <person name="Rutten L."/>
            <person name="Van Zeijl A."/>
            <person name="Liu W."/>
            <person name="Santuari L."/>
            <person name="Cao Q."/>
            <person name="Sharma T."/>
            <person name="Shen D."/>
            <person name="Roswanjaya Y."/>
            <person name="Wardhani T."/>
            <person name="Kalhor M.S."/>
            <person name="Jansen J."/>
            <person name="Van den Hoogen J."/>
            <person name="Gungor B."/>
            <person name="Hartog M."/>
            <person name="Hontelez J."/>
            <person name="Verver J."/>
            <person name="Yang W.-C."/>
            <person name="Schijlen E."/>
            <person name="Repin R."/>
            <person name="Schilthuizen M."/>
            <person name="Schranz E."/>
            <person name="Heidstra R."/>
            <person name="Miyata K."/>
            <person name="Fedorova E."/>
            <person name="Kohlen W."/>
            <person name="Bisseling T."/>
            <person name="Smit S."/>
            <person name="Geurts R."/>
        </authorList>
    </citation>
    <scope>NUCLEOTIDE SEQUENCE [LARGE SCALE GENOMIC DNA]</scope>
    <source>
        <strain evidence="2">cv. WU1-14</strain>
    </source>
</reference>
<evidence type="ECO:0000313" key="2">
    <source>
        <dbReference type="Proteomes" id="UP000237105"/>
    </source>
</evidence>
<proteinExistence type="predicted"/>
<protein>
    <submittedName>
        <fullName evidence="1">Uncharacterized protein</fullName>
    </submittedName>
</protein>
<name>A0A2P5A9E9_PARAD</name>